<evidence type="ECO:0000259" key="18">
    <source>
        <dbReference type="Pfam" id="PF04811"/>
    </source>
</evidence>
<dbReference type="GO" id="GO:0030127">
    <property type="term" value="C:COPII vesicle coat"/>
    <property type="evidence" value="ECO:0007669"/>
    <property type="project" value="InterPro"/>
</dbReference>
<dbReference type="Proteomes" id="UP001338582">
    <property type="component" value="Chromosome 4"/>
</dbReference>
<keyword evidence="10 15" id="KW-0653">Protein transport</keyword>
<dbReference type="EMBL" id="CP138897">
    <property type="protein sequence ID" value="WPK26078.1"/>
    <property type="molecule type" value="Genomic_DNA"/>
</dbReference>
<evidence type="ECO:0000256" key="6">
    <source>
        <dbReference type="ARBA" id="ARBA00022723"/>
    </source>
</evidence>
<keyword evidence="9 15" id="KW-0931">ER-Golgi transport</keyword>
<evidence type="ECO:0000256" key="8">
    <source>
        <dbReference type="ARBA" id="ARBA00022833"/>
    </source>
</evidence>
<evidence type="ECO:0000256" key="15">
    <source>
        <dbReference type="RuleBase" id="RU365030"/>
    </source>
</evidence>
<dbReference type="InterPro" id="IPR012990">
    <property type="entry name" value="Beta-sandwich_Sec23_24"/>
</dbReference>
<dbReference type="InterPro" id="IPR007123">
    <property type="entry name" value="Gelsolin-like_dom"/>
</dbReference>
<dbReference type="InterPro" id="IPR036175">
    <property type="entry name" value="Sec23/24_helical_dom_sf"/>
</dbReference>
<dbReference type="GO" id="GO:0005096">
    <property type="term" value="F:GTPase activator activity"/>
    <property type="evidence" value="ECO:0007669"/>
    <property type="project" value="TreeGrafter"/>
</dbReference>
<dbReference type="KEGG" id="asau:88174487"/>
<evidence type="ECO:0000256" key="2">
    <source>
        <dbReference type="ARBA" id="ARBA00004397"/>
    </source>
</evidence>
<dbReference type="GO" id="GO:0000139">
    <property type="term" value="C:Golgi membrane"/>
    <property type="evidence" value="ECO:0007669"/>
    <property type="project" value="UniProtKB-SubCell"/>
</dbReference>
<feature type="domain" description="Gelsolin-like" evidence="16">
    <location>
        <begin position="662"/>
        <end position="751"/>
    </location>
</feature>
<dbReference type="AlphaFoldDB" id="A0AAX4HBW9"/>
<dbReference type="Gene3D" id="2.60.40.1670">
    <property type="entry name" value="beta-sandwich domain of Sec23/24"/>
    <property type="match status" value="1"/>
</dbReference>
<evidence type="ECO:0000256" key="12">
    <source>
        <dbReference type="ARBA" id="ARBA00023136"/>
    </source>
</evidence>
<evidence type="ECO:0000256" key="1">
    <source>
        <dbReference type="ARBA" id="ARBA00004299"/>
    </source>
</evidence>
<dbReference type="PANTHER" id="PTHR11141:SF0">
    <property type="entry name" value="PROTEIN TRANSPORT PROTEIN SEC23"/>
    <property type="match status" value="1"/>
</dbReference>
<keyword evidence="22" id="KW-1185">Reference proteome</keyword>
<feature type="domain" description="Zinc finger Sec23/Sec24-type" evidence="17">
    <location>
        <begin position="55"/>
        <end position="86"/>
    </location>
</feature>
<dbReference type="GO" id="GO:0070971">
    <property type="term" value="C:endoplasmic reticulum exit site"/>
    <property type="evidence" value="ECO:0007669"/>
    <property type="project" value="TreeGrafter"/>
</dbReference>
<dbReference type="GO" id="GO:0005789">
    <property type="term" value="C:endoplasmic reticulum membrane"/>
    <property type="evidence" value="ECO:0007669"/>
    <property type="project" value="UniProtKB-SubCell"/>
</dbReference>
<dbReference type="InterPro" id="IPR006896">
    <property type="entry name" value="Sec23/24_trunk_dom"/>
</dbReference>
<dbReference type="GO" id="GO:0008270">
    <property type="term" value="F:zinc ion binding"/>
    <property type="evidence" value="ECO:0007669"/>
    <property type="project" value="InterPro"/>
</dbReference>
<dbReference type="GO" id="GO:0090110">
    <property type="term" value="P:COPII-coated vesicle cargo loading"/>
    <property type="evidence" value="ECO:0007669"/>
    <property type="project" value="TreeGrafter"/>
</dbReference>
<dbReference type="Gene3D" id="1.20.120.730">
    <property type="entry name" value="Sec23/Sec24 helical domain"/>
    <property type="match status" value="1"/>
</dbReference>
<evidence type="ECO:0000256" key="11">
    <source>
        <dbReference type="ARBA" id="ARBA00023034"/>
    </source>
</evidence>
<keyword evidence="12 15" id="KW-0472">Membrane</keyword>
<keyword evidence="8 15" id="KW-0862">Zinc</keyword>
<name>A0AAX4HBW9_9ASCO</name>
<evidence type="ECO:0000313" key="22">
    <source>
        <dbReference type="Proteomes" id="UP001338582"/>
    </source>
</evidence>
<dbReference type="PANTHER" id="PTHR11141">
    <property type="entry name" value="PROTEIN TRANSPORT PROTEIN SEC23"/>
    <property type="match status" value="1"/>
</dbReference>
<dbReference type="Gene3D" id="3.40.50.410">
    <property type="entry name" value="von Willebrand factor, type A domain"/>
    <property type="match status" value="1"/>
</dbReference>
<dbReference type="GO" id="GO:0006886">
    <property type="term" value="P:intracellular protein transport"/>
    <property type="evidence" value="ECO:0007669"/>
    <property type="project" value="InterPro"/>
</dbReference>
<dbReference type="SUPFAM" id="SSF81811">
    <property type="entry name" value="Helical domain of Sec23/24"/>
    <property type="match status" value="1"/>
</dbReference>
<proteinExistence type="inferred from homology"/>
<gene>
    <name evidence="21" type="ORF">PUMCH_003423</name>
</gene>
<protein>
    <recommendedName>
        <fullName evidence="4 15">Protein transport protein SEC23</fullName>
    </recommendedName>
</protein>
<evidence type="ECO:0000256" key="4">
    <source>
        <dbReference type="ARBA" id="ARBA00021212"/>
    </source>
</evidence>
<accession>A0AAX4HBW9</accession>
<feature type="domain" description="Sec23/Sec24 helical" evidence="19">
    <location>
        <begin position="530"/>
        <end position="636"/>
    </location>
</feature>
<keyword evidence="11 15" id="KW-0333">Golgi apparatus</keyword>
<dbReference type="InterPro" id="IPR036180">
    <property type="entry name" value="Gelsolin-like_dom_sf"/>
</dbReference>
<dbReference type="InterPro" id="IPR036465">
    <property type="entry name" value="vWFA_dom_sf"/>
</dbReference>
<keyword evidence="13 15" id="KW-0968">Cytoplasmic vesicle</keyword>
<feature type="domain" description="Sec23/Sec24 trunk" evidence="18">
    <location>
        <begin position="112"/>
        <end position="388"/>
    </location>
</feature>
<dbReference type="FunFam" id="3.40.20.10:FF:000041">
    <property type="entry name" value="Protein transport protein SEC23"/>
    <property type="match status" value="1"/>
</dbReference>
<evidence type="ECO:0000256" key="14">
    <source>
        <dbReference type="ARBA" id="ARBA00025471"/>
    </source>
</evidence>
<dbReference type="InterPro" id="IPR036174">
    <property type="entry name" value="Znf_Sec23_Sec24_sf"/>
</dbReference>
<keyword evidence="7 15" id="KW-0256">Endoplasmic reticulum</keyword>
<keyword evidence="5 15" id="KW-0813">Transport</keyword>
<dbReference type="Pfam" id="PF08033">
    <property type="entry name" value="Sec23_BS"/>
    <property type="match status" value="1"/>
</dbReference>
<feature type="domain" description="Sec23/Sec24 beta-sandwich" evidence="20">
    <location>
        <begin position="416"/>
        <end position="516"/>
    </location>
</feature>
<dbReference type="Pfam" id="PF00626">
    <property type="entry name" value="Gelsolin"/>
    <property type="match status" value="1"/>
</dbReference>
<dbReference type="InterPro" id="IPR029006">
    <property type="entry name" value="ADF-H/Gelsolin-like_dom_sf"/>
</dbReference>
<evidence type="ECO:0000256" key="7">
    <source>
        <dbReference type="ARBA" id="ARBA00022824"/>
    </source>
</evidence>
<evidence type="ECO:0000259" key="17">
    <source>
        <dbReference type="Pfam" id="PF04810"/>
    </source>
</evidence>
<dbReference type="Pfam" id="PF04811">
    <property type="entry name" value="Sec23_trunk"/>
    <property type="match status" value="1"/>
</dbReference>
<evidence type="ECO:0000259" key="19">
    <source>
        <dbReference type="Pfam" id="PF04815"/>
    </source>
</evidence>
<keyword evidence="6 15" id="KW-0479">Metal-binding</keyword>
<dbReference type="Gene3D" id="2.30.30.380">
    <property type="entry name" value="Zn-finger domain of Sec23/24"/>
    <property type="match status" value="1"/>
</dbReference>
<organism evidence="21 22">
    <name type="scientific">Australozyma saopauloensis</name>
    <dbReference type="NCBI Taxonomy" id="291208"/>
    <lineage>
        <taxon>Eukaryota</taxon>
        <taxon>Fungi</taxon>
        <taxon>Dikarya</taxon>
        <taxon>Ascomycota</taxon>
        <taxon>Saccharomycotina</taxon>
        <taxon>Pichiomycetes</taxon>
        <taxon>Metschnikowiaceae</taxon>
        <taxon>Australozyma</taxon>
    </lineage>
</organism>
<dbReference type="Gene3D" id="3.40.20.10">
    <property type="entry name" value="Severin"/>
    <property type="match status" value="1"/>
</dbReference>
<dbReference type="Pfam" id="PF04810">
    <property type="entry name" value="zf-Sec23_Sec24"/>
    <property type="match status" value="1"/>
</dbReference>
<dbReference type="SUPFAM" id="SSF82754">
    <property type="entry name" value="C-terminal, gelsolin-like domain of Sec23/24"/>
    <property type="match status" value="1"/>
</dbReference>
<keyword evidence="15" id="KW-0963">Cytoplasm</keyword>
<dbReference type="InterPro" id="IPR006900">
    <property type="entry name" value="Sec23/24_helical_dom"/>
</dbReference>
<comment type="similarity">
    <text evidence="3 15">Belongs to the SEC23/SEC24 family. SEC23 subfamily.</text>
</comment>
<evidence type="ECO:0000256" key="10">
    <source>
        <dbReference type="ARBA" id="ARBA00022927"/>
    </source>
</evidence>
<reference evidence="21 22" key="1">
    <citation type="submission" date="2023-10" db="EMBL/GenBank/DDBJ databases">
        <title>Draft Genome Sequence of Candida saopaulonensis from a very Premature Infant with Sepsis.</title>
        <authorList>
            <person name="Ning Y."/>
            <person name="Dai R."/>
            <person name="Xiao M."/>
            <person name="Xu Y."/>
            <person name="Yan Q."/>
            <person name="Zhang L."/>
        </authorList>
    </citation>
    <scope>NUCLEOTIDE SEQUENCE [LARGE SCALE GENOMIC DNA]</scope>
    <source>
        <strain evidence="21 22">19XY460</strain>
    </source>
</reference>
<dbReference type="SUPFAM" id="SSF82919">
    <property type="entry name" value="Zn-finger domain of Sec23/24"/>
    <property type="match status" value="1"/>
</dbReference>
<comment type="subcellular location">
    <subcellularLocation>
        <location evidence="15">Cytoplasm</location>
    </subcellularLocation>
    <subcellularLocation>
        <location evidence="1 15">Cytoplasmic vesicle</location>
        <location evidence="1 15">COPII-coated vesicle membrane</location>
        <topology evidence="1 15">Peripheral membrane protein</topology>
        <orientation evidence="1 15">Cytoplasmic side</orientation>
    </subcellularLocation>
    <subcellularLocation>
        <location evidence="2 15">Endoplasmic reticulum membrane</location>
        <topology evidence="2 15">Peripheral membrane protein</topology>
        <orientation evidence="2 15">Cytoplasmic side</orientation>
    </subcellularLocation>
    <subcellularLocation>
        <location evidence="15">Golgi apparatus membrane</location>
        <topology evidence="15">Peripheral membrane protein</topology>
        <orientation evidence="15">Cytoplasmic side</orientation>
    </subcellularLocation>
</comment>
<dbReference type="InterPro" id="IPR037364">
    <property type="entry name" value="Sec23"/>
</dbReference>
<dbReference type="SUPFAM" id="SSF81995">
    <property type="entry name" value="beta-sandwich domain of Sec23/24"/>
    <property type="match status" value="1"/>
</dbReference>
<dbReference type="GeneID" id="88174487"/>
<dbReference type="Pfam" id="PF04815">
    <property type="entry name" value="Sec23_helical"/>
    <property type="match status" value="1"/>
</dbReference>
<sequence>MDFLDREDADGIRVTWSNVPKSKLQHQRNVVPLTALYTPLNTKLQTATVPESLMMRCRQCRAFAHPYVQMDSDRWVCLYCSSTNPLMKMQSGEWHPALQHTTIEFVTERRAPVPPIFLYVVDTCFEGEDILEAYEALRSSLLYSVMLLPSDALVGIISFGRHVQLHDLHTPLNSVVFNGLKKYAMDEIRKLLRMETVGYANGKLGPVARRFLAGVEVVEYELNSIFELLTNNIFKHGEFERPARATGCAMNIAASLLQAILGKDTAVGGHIMCFIGGAVTVGPGKVVDIPKKEPIRSHHDIEKSKASQLPNISNGVAKVNPLLWTEARLFYSEVATVLCTLGIAMNLFIGSYDQAGLHEMAVVCSKTGGSVVMCDSFNTSLFKQSVIKFFARKSDTQDPENEGAQESPEDDCLLMAYNGQLECRTNKDLQVQGLIGHASAIPLRKDNFTSVSPIVVGEGNTNAWKLCSVNPQSTYALYFDKLDSQALGSTHLQFTFFYQHPSGEHRIRVTTLALGVIADTDAQALLYGFDADAALVAIARSQIEKLYAPGKSMWALTFDSSDLNKHLDRIIIDYCAQFGHYTKGEPASFLIADPYFDLANKLYHLRRSPFIRVFNSSPDETSFYHHVLMHEEVYNACIMIKPSLLSYDMDTYGQVGANGETIVDPIPVELDSSSLGPTKILLLDTFFQILIYHGKTIAAWRKADYQNQEGYEYFKEFLNAPRVEALYILADRFPLPRFIDCDEGGSQARFLIARLNSSTSYSTDPNSVNNTHDILTDDASLAEFMDRLKRNIVGSKKAGPNDKKF</sequence>
<evidence type="ECO:0000259" key="20">
    <source>
        <dbReference type="Pfam" id="PF08033"/>
    </source>
</evidence>
<evidence type="ECO:0000256" key="5">
    <source>
        <dbReference type="ARBA" id="ARBA00022448"/>
    </source>
</evidence>
<dbReference type="SUPFAM" id="SSF53300">
    <property type="entry name" value="vWA-like"/>
    <property type="match status" value="1"/>
</dbReference>
<evidence type="ECO:0000256" key="3">
    <source>
        <dbReference type="ARBA" id="ARBA00009210"/>
    </source>
</evidence>
<evidence type="ECO:0000259" key="16">
    <source>
        <dbReference type="Pfam" id="PF00626"/>
    </source>
</evidence>
<evidence type="ECO:0000313" key="21">
    <source>
        <dbReference type="EMBL" id="WPK26078.1"/>
    </source>
</evidence>
<comment type="function">
    <text evidence="14 15">Component of the coat protein complex II (COPII) which promotes the formation of transport vesicles from the endoplasmic reticulum (ER). The coat has two main functions, the physical deformation of the endoplasmic reticulum membrane into vesicles and the selection of cargo molecules.</text>
</comment>
<dbReference type="RefSeq" id="XP_062878460.1">
    <property type="nucleotide sequence ID" value="XM_063022390.1"/>
</dbReference>
<dbReference type="InterPro" id="IPR006895">
    <property type="entry name" value="Znf_Sec23_Sec24"/>
</dbReference>
<evidence type="ECO:0000256" key="13">
    <source>
        <dbReference type="ARBA" id="ARBA00023329"/>
    </source>
</evidence>
<evidence type="ECO:0000256" key="9">
    <source>
        <dbReference type="ARBA" id="ARBA00022892"/>
    </source>
</evidence>